<organism evidence="2 3">
    <name type="scientific">Clostridium paridis</name>
    <dbReference type="NCBI Taxonomy" id="2803863"/>
    <lineage>
        <taxon>Bacteria</taxon>
        <taxon>Bacillati</taxon>
        <taxon>Bacillota</taxon>
        <taxon>Clostridia</taxon>
        <taxon>Eubacteriales</taxon>
        <taxon>Clostridiaceae</taxon>
        <taxon>Clostridium</taxon>
    </lineage>
</organism>
<dbReference type="RefSeq" id="WP_202768715.1">
    <property type="nucleotide sequence ID" value="NZ_JAESWA010000023.1"/>
</dbReference>
<evidence type="ECO:0008006" key="4">
    <source>
        <dbReference type="Google" id="ProtNLM"/>
    </source>
</evidence>
<feature type="transmembrane region" description="Helical" evidence="1">
    <location>
        <begin position="172"/>
        <end position="192"/>
    </location>
</feature>
<dbReference type="Proteomes" id="UP000623681">
    <property type="component" value="Unassembled WGS sequence"/>
</dbReference>
<proteinExistence type="predicted"/>
<feature type="transmembrane region" description="Helical" evidence="1">
    <location>
        <begin position="69"/>
        <end position="92"/>
    </location>
</feature>
<dbReference type="AlphaFoldDB" id="A0A937K641"/>
<dbReference type="InterPro" id="IPR014509">
    <property type="entry name" value="YjdF-like"/>
</dbReference>
<accession>A0A937K641</accession>
<feature type="transmembrane region" description="Helical" evidence="1">
    <location>
        <begin position="12"/>
        <end position="30"/>
    </location>
</feature>
<feature type="transmembrane region" description="Helical" evidence="1">
    <location>
        <begin position="98"/>
        <end position="119"/>
    </location>
</feature>
<keyword evidence="3" id="KW-1185">Reference proteome</keyword>
<comment type="caution">
    <text evidence="2">The sequence shown here is derived from an EMBL/GenBank/DDBJ whole genome shotgun (WGS) entry which is preliminary data.</text>
</comment>
<keyword evidence="1" id="KW-1133">Transmembrane helix</keyword>
<dbReference type="EMBL" id="JAESWA010000023">
    <property type="protein sequence ID" value="MBL4933298.1"/>
    <property type="molecule type" value="Genomic_DNA"/>
</dbReference>
<evidence type="ECO:0000313" key="2">
    <source>
        <dbReference type="EMBL" id="MBL4933298.1"/>
    </source>
</evidence>
<reference evidence="2" key="1">
    <citation type="submission" date="2021-01" db="EMBL/GenBank/DDBJ databases">
        <title>Genome public.</title>
        <authorList>
            <person name="Liu C."/>
            <person name="Sun Q."/>
        </authorList>
    </citation>
    <scope>NUCLEOTIDE SEQUENCE</scope>
    <source>
        <strain evidence="2">YIM B02565</strain>
    </source>
</reference>
<sequence>MDNTYKNRIPIILTLIFEIIVLITAVTTLFSAKWGDLALCGLAFVCLFLPFIISAILKNRNIYLPPSFKLVSVIFIFSAQYLGEIINFYTMFWWWDLLLHGVFGYYATLTGFYLIKGNLNKSAESTEIRFILFKIVFAFSLAITLGTLWEIFEYLGDYFIKTSMAAGGLEDTMTDLMIKLVGATIYSAIYYFREKSTLNT</sequence>
<keyword evidence="1" id="KW-0472">Membrane</keyword>
<feature type="transmembrane region" description="Helical" evidence="1">
    <location>
        <begin position="131"/>
        <end position="152"/>
    </location>
</feature>
<protein>
    <recommendedName>
        <fullName evidence="4">Membrane-spanning protein</fullName>
    </recommendedName>
</protein>
<feature type="transmembrane region" description="Helical" evidence="1">
    <location>
        <begin position="36"/>
        <end position="57"/>
    </location>
</feature>
<dbReference type="Pfam" id="PF09997">
    <property type="entry name" value="DUF2238"/>
    <property type="match status" value="1"/>
</dbReference>
<keyword evidence="1" id="KW-0812">Transmembrane</keyword>
<evidence type="ECO:0000256" key="1">
    <source>
        <dbReference type="SAM" id="Phobius"/>
    </source>
</evidence>
<name>A0A937K641_9CLOT</name>
<evidence type="ECO:0000313" key="3">
    <source>
        <dbReference type="Proteomes" id="UP000623681"/>
    </source>
</evidence>
<gene>
    <name evidence="2" type="ORF">JK634_15900</name>
</gene>